<organism evidence="8 9">
    <name type="scientific">Sulfurirhabdus autotrophica</name>
    <dbReference type="NCBI Taxonomy" id="1706046"/>
    <lineage>
        <taxon>Bacteria</taxon>
        <taxon>Pseudomonadati</taxon>
        <taxon>Pseudomonadota</taxon>
        <taxon>Betaproteobacteria</taxon>
        <taxon>Nitrosomonadales</taxon>
        <taxon>Sulfuricellaceae</taxon>
        <taxon>Sulfurirhabdus</taxon>
    </lineage>
</organism>
<keyword evidence="4 6" id="KW-1133">Transmembrane helix</keyword>
<dbReference type="PANTHER" id="PTHR12677:SF59">
    <property type="entry name" value="GOLGI APPARATUS MEMBRANE PROTEIN TVP38-RELATED"/>
    <property type="match status" value="1"/>
</dbReference>
<comment type="subcellular location">
    <subcellularLocation>
        <location evidence="1 6">Cell membrane</location>
        <topology evidence="1 6">Multi-pass membrane protein</topology>
    </subcellularLocation>
</comment>
<accession>A0A4R3XYD6</accession>
<evidence type="ECO:0000256" key="1">
    <source>
        <dbReference type="ARBA" id="ARBA00004651"/>
    </source>
</evidence>
<evidence type="ECO:0000256" key="5">
    <source>
        <dbReference type="ARBA" id="ARBA00023136"/>
    </source>
</evidence>
<feature type="transmembrane region" description="Helical" evidence="6">
    <location>
        <begin position="157"/>
        <end position="180"/>
    </location>
</feature>
<dbReference type="Pfam" id="PF09335">
    <property type="entry name" value="VTT_dom"/>
    <property type="match status" value="1"/>
</dbReference>
<feature type="transmembrane region" description="Helical" evidence="6">
    <location>
        <begin position="82"/>
        <end position="102"/>
    </location>
</feature>
<dbReference type="EMBL" id="SMCO01000016">
    <property type="protein sequence ID" value="TCV83318.1"/>
    <property type="molecule type" value="Genomic_DNA"/>
</dbReference>
<dbReference type="GO" id="GO:0005886">
    <property type="term" value="C:plasma membrane"/>
    <property type="evidence" value="ECO:0007669"/>
    <property type="project" value="UniProtKB-SubCell"/>
</dbReference>
<protein>
    <recommendedName>
        <fullName evidence="6">TVP38/TMEM64 family membrane protein</fullName>
    </recommendedName>
</protein>
<evidence type="ECO:0000313" key="8">
    <source>
        <dbReference type="EMBL" id="TCV83318.1"/>
    </source>
</evidence>
<comment type="similarity">
    <text evidence="6">Belongs to the TVP38/TMEM64 family.</text>
</comment>
<dbReference type="InterPro" id="IPR032816">
    <property type="entry name" value="VTT_dom"/>
</dbReference>
<evidence type="ECO:0000313" key="9">
    <source>
        <dbReference type="Proteomes" id="UP000295367"/>
    </source>
</evidence>
<comment type="caution">
    <text evidence="8">The sequence shown here is derived from an EMBL/GenBank/DDBJ whole genome shotgun (WGS) entry which is preliminary data.</text>
</comment>
<keyword evidence="5 6" id="KW-0472">Membrane</keyword>
<proteinExistence type="inferred from homology"/>
<evidence type="ECO:0000256" key="6">
    <source>
        <dbReference type="RuleBase" id="RU366058"/>
    </source>
</evidence>
<dbReference type="PANTHER" id="PTHR12677">
    <property type="entry name" value="GOLGI APPARATUS MEMBRANE PROTEIN TVP38-RELATED"/>
    <property type="match status" value="1"/>
</dbReference>
<sequence length="188" mass="20896">MHPYKRILTVILFLGVLLALFQLSGLREHLSLDFLHQRILENKVSGLLIFILLFSLGNLIQIPGWVFLAAAVLALGKAWGGVATYVAASFSCVITFFTIRYIGGDALRQLDNKFAVRLLSKLDAHPVSSIVVLRMLFQTVPALNYALAMSGVKFRHYLVGTLLGLPVPIMLYCLFFDYLAKMLKVVPA</sequence>
<dbReference type="Proteomes" id="UP000295367">
    <property type="component" value="Unassembled WGS sequence"/>
</dbReference>
<keyword evidence="2 6" id="KW-1003">Cell membrane</keyword>
<evidence type="ECO:0000259" key="7">
    <source>
        <dbReference type="Pfam" id="PF09335"/>
    </source>
</evidence>
<dbReference type="InterPro" id="IPR015414">
    <property type="entry name" value="TMEM64"/>
</dbReference>
<dbReference type="AlphaFoldDB" id="A0A4R3XYD6"/>
<feature type="transmembrane region" description="Helical" evidence="6">
    <location>
        <begin position="6"/>
        <end position="26"/>
    </location>
</feature>
<keyword evidence="9" id="KW-1185">Reference proteome</keyword>
<gene>
    <name evidence="8" type="ORF">EDC63_11669</name>
</gene>
<evidence type="ECO:0000256" key="4">
    <source>
        <dbReference type="ARBA" id="ARBA00022989"/>
    </source>
</evidence>
<dbReference type="RefSeq" id="WP_124947160.1">
    <property type="nucleotide sequence ID" value="NZ_BHVT01000065.1"/>
</dbReference>
<keyword evidence="3 6" id="KW-0812">Transmembrane</keyword>
<dbReference type="OrthoDB" id="5298167at2"/>
<reference evidence="8 9" key="1">
    <citation type="submission" date="2019-03" db="EMBL/GenBank/DDBJ databases">
        <title>Genomic Encyclopedia of Type Strains, Phase IV (KMG-IV): sequencing the most valuable type-strain genomes for metagenomic binning, comparative biology and taxonomic classification.</title>
        <authorList>
            <person name="Goeker M."/>
        </authorList>
    </citation>
    <scope>NUCLEOTIDE SEQUENCE [LARGE SCALE GENOMIC DNA]</scope>
    <source>
        <strain evidence="8 9">DSM 100309</strain>
    </source>
</reference>
<feature type="transmembrane region" description="Helical" evidence="6">
    <location>
        <begin position="47"/>
        <end position="76"/>
    </location>
</feature>
<comment type="caution">
    <text evidence="6">Lacks conserved residue(s) required for the propagation of feature annotation.</text>
</comment>
<evidence type="ECO:0000256" key="3">
    <source>
        <dbReference type="ARBA" id="ARBA00022692"/>
    </source>
</evidence>
<name>A0A4R3XYD6_9PROT</name>
<feature type="domain" description="VTT" evidence="7">
    <location>
        <begin position="62"/>
        <end position="177"/>
    </location>
</feature>
<evidence type="ECO:0000256" key="2">
    <source>
        <dbReference type="ARBA" id="ARBA00022475"/>
    </source>
</evidence>